<dbReference type="InterPro" id="IPR057309">
    <property type="entry name" value="PcsB_CC"/>
</dbReference>
<feature type="coiled-coil region" evidence="2">
    <location>
        <begin position="141"/>
        <end position="189"/>
    </location>
</feature>
<organism evidence="5 6">
    <name type="scientific">Candidatus Aphodocola excrementigallinarum</name>
    <dbReference type="NCBI Taxonomy" id="2840670"/>
    <lineage>
        <taxon>Bacteria</taxon>
        <taxon>Bacillati</taxon>
        <taxon>Bacillota</taxon>
        <taxon>Bacilli</taxon>
        <taxon>Candidatus Aphodocola</taxon>
    </lineage>
</organism>
<keyword evidence="1" id="KW-0732">Signal</keyword>
<feature type="coiled-coil region" evidence="2">
    <location>
        <begin position="25"/>
        <end position="97"/>
    </location>
</feature>
<dbReference type="Pfam" id="PF24568">
    <property type="entry name" value="CC_PcsB"/>
    <property type="match status" value="1"/>
</dbReference>
<evidence type="ECO:0000256" key="1">
    <source>
        <dbReference type="ARBA" id="ARBA00022729"/>
    </source>
</evidence>
<feature type="domain" description="Peptidoglycan hydrolase PcsB coiled-coil" evidence="4">
    <location>
        <begin position="85"/>
        <end position="150"/>
    </location>
</feature>
<dbReference type="AlphaFoldDB" id="A0A9D1IME6"/>
<dbReference type="EMBL" id="DVMT01000015">
    <property type="protein sequence ID" value="HIU39947.1"/>
    <property type="molecule type" value="Genomic_DNA"/>
</dbReference>
<protein>
    <submittedName>
        <fullName evidence="5">Peptidoglycan DD-metalloendopeptidase family protein</fullName>
    </submittedName>
</protein>
<dbReference type="InterPro" id="IPR016047">
    <property type="entry name" value="M23ase_b-sheet_dom"/>
</dbReference>
<sequence>MMKKVTICLLIILMILIIPITSVNAKTIGDLQKELEAEQKKLEDNKTQKAINSQNLSETRKKIDNIKNDISQVEKNIEDKENESAQLEKDIEKKNAETEDLMRYYQVSSSGSAMLEYIMGAESLTDLIYRLSITEQISSYNEKLVDEMNDMIDENEKIKKDLESEKERLKGLKSDLETQEAVLSQKQSELEDAGESNEKAIKSMQEELKYYKSLGCDNSYTIDGCLSKLYGGGSSGGYLPSGTTFYRPTTSGRISSEFGKRTLFGSANNHFAIDIAMPIGTNVYSVAPGIVGDIGRVCGISVVVWHNINGQTYSSLYCHLSKTIAKKGQVVTKDTIIAKSGNTGISTGPHLHLGLATGKYKADYYLYYGSSGSFESHTFNPRNVITFPPLGSSYYNR</sequence>
<dbReference type="GO" id="GO:0004222">
    <property type="term" value="F:metalloendopeptidase activity"/>
    <property type="evidence" value="ECO:0007669"/>
    <property type="project" value="TreeGrafter"/>
</dbReference>
<feature type="domain" description="M23ase beta-sheet core" evidence="3">
    <location>
        <begin position="269"/>
        <end position="358"/>
    </location>
</feature>
<reference evidence="5" key="2">
    <citation type="journal article" date="2021" name="PeerJ">
        <title>Extensive microbial diversity within the chicken gut microbiome revealed by metagenomics and culture.</title>
        <authorList>
            <person name="Gilroy R."/>
            <person name="Ravi A."/>
            <person name="Getino M."/>
            <person name="Pursley I."/>
            <person name="Horton D.L."/>
            <person name="Alikhan N.F."/>
            <person name="Baker D."/>
            <person name="Gharbi K."/>
            <person name="Hall N."/>
            <person name="Watson M."/>
            <person name="Adriaenssens E.M."/>
            <person name="Foster-Nyarko E."/>
            <person name="Jarju S."/>
            <person name="Secka A."/>
            <person name="Antonio M."/>
            <person name="Oren A."/>
            <person name="Chaudhuri R.R."/>
            <person name="La Ragione R."/>
            <person name="Hildebrand F."/>
            <person name="Pallen M.J."/>
        </authorList>
    </citation>
    <scope>NUCLEOTIDE SEQUENCE</scope>
    <source>
        <strain evidence="5">CHK193-30670</strain>
    </source>
</reference>
<comment type="caution">
    <text evidence="5">The sequence shown here is derived from an EMBL/GenBank/DDBJ whole genome shotgun (WGS) entry which is preliminary data.</text>
</comment>
<dbReference type="Pfam" id="PF01551">
    <property type="entry name" value="Peptidase_M23"/>
    <property type="match status" value="1"/>
</dbReference>
<evidence type="ECO:0000313" key="6">
    <source>
        <dbReference type="Proteomes" id="UP000824074"/>
    </source>
</evidence>
<dbReference type="InterPro" id="IPR011055">
    <property type="entry name" value="Dup_hybrid_motif"/>
</dbReference>
<evidence type="ECO:0000259" key="4">
    <source>
        <dbReference type="Pfam" id="PF24568"/>
    </source>
</evidence>
<dbReference type="Proteomes" id="UP000824074">
    <property type="component" value="Unassembled WGS sequence"/>
</dbReference>
<evidence type="ECO:0000313" key="5">
    <source>
        <dbReference type="EMBL" id="HIU39947.1"/>
    </source>
</evidence>
<dbReference type="PANTHER" id="PTHR21666:SF285">
    <property type="entry name" value="M23 FAMILY METALLOPEPTIDASE"/>
    <property type="match status" value="1"/>
</dbReference>
<gene>
    <name evidence="5" type="ORF">IAB68_01415</name>
</gene>
<keyword evidence="2" id="KW-0175">Coiled coil</keyword>
<dbReference type="InterPro" id="IPR050570">
    <property type="entry name" value="Cell_wall_metabolism_enzyme"/>
</dbReference>
<proteinExistence type="predicted"/>
<reference evidence="5" key="1">
    <citation type="submission" date="2020-10" db="EMBL/GenBank/DDBJ databases">
        <authorList>
            <person name="Gilroy R."/>
        </authorList>
    </citation>
    <scope>NUCLEOTIDE SEQUENCE</scope>
    <source>
        <strain evidence="5">CHK193-30670</strain>
    </source>
</reference>
<dbReference type="CDD" id="cd12797">
    <property type="entry name" value="M23_peptidase"/>
    <property type="match status" value="1"/>
</dbReference>
<evidence type="ECO:0000259" key="3">
    <source>
        <dbReference type="Pfam" id="PF01551"/>
    </source>
</evidence>
<evidence type="ECO:0000256" key="2">
    <source>
        <dbReference type="SAM" id="Coils"/>
    </source>
</evidence>
<dbReference type="Gene3D" id="2.70.70.10">
    <property type="entry name" value="Glucose Permease (Domain IIA)"/>
    <property type="match status" value="1"/>
</dbReference>
<dbReference type="PANTHER" id="PTHR21666">
    <property type="entry name" value="PEPTIDASE-RELATED"/>
    <property type="match status" value="1"/>
</dbReference>
<accession>A0A9D1IME6</accession>
<name>A0A9D1IME6_9FIRM</name>
<dbReference type="Gene3D" id="6.10.250.3150">
    <property type="match status" value="1"/>
</dbReference>
<dbReference type="SUPFAM" id="SSF51261">
    <property type="entry name" value="Duplicated hybrid motif"/>
    <property type="match status" value="1"/>
</dbReference>